<comment type="caution">
    <text evidence="2">The sequence shown here is derived from an EMBL/GenBank/DDBJ whole genome shotgun (WGS) entry which is preliminary data.</text>
</comment>
<reference evidence="2 3" key="1">
    <citation type="journal article" date="2019" name="Int. J. Syst. Evol. Microbiol.">
        <title>The Global Catalogue of Microorganisms (GCM) 10K type strain sequencing project: providing services to taxonomists for standard genome sequencing and annotation.</title>
        <authorList>
            <consortium name="The Broad Institute Genomics Platform"/>
            <consortium name="The Broad Institute Genome Sequencing Center for Infectious Disease"/>
            <person name="Wu L."/>
            <person name="Ma J."/>
        </authorList>
    </citation>
    <scope>NUCLEOTIDE SEQUENCE [LARGE SCALE GENOMIC DNA]</scope>
    <source>
        <strain evidence="2 3">JCM 11136</strain>
    </source>
</reference>
<evidence type="ECO:0000313" key="2">
    <source>
        <dbReference type="EMBL" id="GAA0927010.1"/>
    </source>
</evidence>
<feature type="compositionally biased region" description="Pro residues" evidence="1">
    <location>
        <begin position="88"/>
        <end position="101"/>
    </location>
</feature>
<evidence type="ECO:0000313" key="3">
    <source>
        <dbReference type="Proteomes" id="UP001501578"/>
    </source>
</evidence>
<keyword evidence="3" id="KW-1185">Reference proteome</keyword>
<proteinExistence type="predicted"/>
<sequence length="799" mass="80107">MRGQEAGSEDERRDESGPATPPPSFGLPSDRYGDGPAYSPPPFDGPGEGAVTGASGEHPAGKPWEVADDDAGPYDWYADVGDRAPQAPGTPPPTTPAPPHAAPTTPLTTVQPVLPATTPLNTANPAQPAPPSPQSSAPHNPAPPSPQGFPPHDPAPPSPQGFAPHSPAPQNPAPPLPPSAAPFVPLGTASPAAAVPPDTARFPRQNPTPDPASAPTTGMTVPPSEPPAPTWDPPQTFTAAAAGMPVWTPDTPVMPPWPAATGEPIPGSDPDAPSPQHPHTPRTQPTEGPTSPASGPQPLPHASGPHPSPAVGAQATPPGSDPHTSPAAGPQAIPPGPQPSPDDAGGPAAGGAQERIPDLPFSAEIWGPKPTLPSPREPITLPPAKDTPAPSESSPPIPTQAPPGISSGAPGSQPPHPDGPQAPGSTPAGPPSQAPGTPAPPTPQAPTAPTAAPTGAKEPQSSGPHPAGAVNADAPGSHPTAATPQDGQAPPADAGATVPAPLPPGVPAQSRSLPPGGPSRPPILPPLAEGGTQYQPQEGPGSLFQRPVPVADQPAGSSPDAPGKGKRVLVAALGALVLAGVATGGFFAYRSINSSPPADAVASKAPDTGSGPLPSLPPQESDTSLLDSDSTDPRALSLAEAFTDKKIEVGGTTYTRVKTNLTATCTKAATGPFADALKEQKCDRVLRATYVDSKRRYAVTTGIAVLPTKDAAVSADEAKNLGRNLWFRALPAASGTGGERVHIAGGYAAGLVWGRYIVFSYATYADGHTPTTQETGLGKVSGGFRDHTAKVLERRLNID</sequence>
<gene>
    <name evidence="2" type="ORF">GCM10009560_29280</name>
</gene>
<evidence type="ECO:0000256" key="1">
    <source>
        <dbReference type="SAM" id="MobiDB-lite"/>
    </source>
</evidence>
<name>A0ABN1PEI6_9ACTN</name>
<accession>A0ABN1PEI6</accession>
<organism evidence="2 3">
    <name type="scientific">Nonomuraea longicatena</name>
    <dbReference type="NCBI Taxonomy" id="83682"/>
    <lineage>
        <taxon>Bacteria</taxon>
        <taxon>Bacillati</taxon>
        <taxon>Actinomycetota</taxon>
        <taxon>Actinomycetes</taxon>
        <taxon>Streptosporangiales</taxon>
        <taxon>Streptosporangiaceae</taxon>
        <taxon>Nonomuraea</taxon>
    </lineage>
</organism>
<feature type="region of interest" description="Disordered" evidence="1">
    <location>
        <begin position="597"/>
        <end position="631"/>
    </location>
</feature>
<dbReference type="Proteomes" id="UP001501578">
    <property type="component" value="Unassembled WGS sequence"/>
</dbReference>
<dbReference type="RefSeq" id="WP_343950383.1">
    <property type="nucleotide sequence ID" value="NZ_BAAAHQ010000012.1"/>
</dbReference>
<feature type="compositionally biased region" description="Pro residues" evidence="1">
    <location>
        <begin position="166"/>
        <end position="180"/>
    </location>
</feature>
<feature type="compositionally biased region" description="Low complexity" evidence="1">
    <location>
        <begin position="341"/>
        <end position="352"/>
    </location>
</feature>
<feature type="region of interest" description="Disordered" evidence="1">
    <location>
        <begin position="1"/>
        <end position="563"/>
    </location>
</feature>
<feature type="compositionally biased region" description="Pro residues" evidence="1">
    <location>
        <begin position="515"/>
        <end position="525"/>
    </location>
</feature>
<feature type="compositionally biased region" description="Pro residues" evidence="1">
    <location>
        <begin position="140"/>
        <end position="159"/>
    </location>
</feature>
<feature type="compositionally biased region" description="Low complexity" evidence="1">
    <location>
        <begin position="447"/>
        <end position="456"/>
    </location>
</feature>
<feature type="compositionally biased region" description="Pro residues" evidence="1">
    <location>
        <begin position="428"/>
        <end position="446"/>
    </location>
</feature>
<feature type="compositionally biased region" description="Pro residues" evidence="1">
    <location>
        <begin position="223"/>
        <end position="232"/>
    </location>
</feature>
<dbReference type="EMBL" id="BAAAHQ010000012">
    <property type="protein sequence ID" value="GAA0927010.1"/>
    <property type="molecule type" value="Genomic_DNA"/>
</dbReference>
<protein>
    <submittedName>
        <fullName evidence="2">Uncharacterized protein</fullName>
    </submittedName>
</protein>
<feature type="compositionally biased region" description="Low complexity" evidence="1">
    <location>
        <begin position="102"/>
        <end position="126"/>
    </location>
</feature>